<evidence type="ECO:0000256" key="6">
    <source>
        <dbReference type="HAMAP-Rule" id="MF_00031"/>
    </source>
</evidence>
<keyword evidence="8" id="KW-0347">Helicase</keyword>
<comment type="subunit">
    <text evidence="6">Homotetramer. Forms an RuvA(8)-RuvB(12)-Holliday junction (HJ) complex. HJ DNA is sandwiched between 2 RuvA tetramers; dsDNA enters through RuvA and exits via RuvB. An RuvB hexamer assembles on each DNA strand where it exits the tetramer. Each RuvB hexamer is contacted by two RuvA subunits (via domain III) on 2 adjacent RuvB subunits; this complex drives branch migration. In the full resolvosome a probable DNA-RuvA(4)-RuvB(12)-RuvC(2) complex forms which resolves the HJ.</text>
</comment>
<feature type="domain" description="Helix-hairpin-helix DNA-binding motif class 1" evidence="7">
    <location>
        <begin position="71"/>
        <end position="90"/>
    </location>
</feature>
<keyword evidence="8" id="KW-0547">Nucleotide-binding</keyword>
<keyword evidence="5 6" id="KW-0234">DNA repair</keyword>
<dbReference type="RefSeq" id="WP_038065204.1">
    <property type="nucleotide sequence ID" value="NZ_JPSL02000040.1"/>
</dbReference>
<keyword evidence="9" id="KW-1185">Reference proteome</keyword>
<dbReference type="GO" id="GO:0000400">
    <property type="term" value="F:four-way junction DNA binding"/>
    <property type="evidence" value="ECO:0007669"/>
    <property type="project" value="UniProtKB-UniRule"/>
</dbReference>
<name>A0A0A2WTL2_THEFI</name>
<gene>
    <name evidence="6 8" type="primary">ruvA</name>
    <name evidence="8" type="ORF">THFILI_09200</name>
</gene>
<dbReference type="EMBL" id="JPSL02000040">
    <property type="protein sequence ID" value="KGQ21630.1"/>
    <property type="molecule type" value="Genomic_DNA"/>
</dbReference>
<dbReference type="Gene3D" id="2.40.50.140">
    <property type="entry name" value="Nucleic acid-binding proteins"/>
    <property type="match status" value="1"/>
</dbReference>
<feature type="region of interest" description="Domain III" evidence="6">
    <location>
        <begin position="144"/>
        <end position="188"/>
    </location>
</feature>
<proteinExistence type="inferred from homology"/>
<comment type="similarity">
    <text evidence="6">Belongs to the RuvA family.</text>
</comment>
<dbReference type="HAMAP" id="MF_00031">
    <property type="entry name" value="DNA_HJ_migration_RuvA"/>
    <property type="match status" value="1"/>
</dbReference>
<evidence type="ECO:0000256" key="4">
    <source>
        <dbReference type="ARBA" id="ARBA00023172"/>
    </source>
</evidence>
<evidence type="ECO:0000313" key="9">
    <source>
        <dbReference type="Proteomes" id="UP000030364"/>
    </source>
</evidence>
<evidence type="ECO:0000256" key="2">
    <source>
        <dbReference type="ARBA" id="ARBA00022763"/>
    </source>
</evidence>
<protein>
    <recommendedName>
        <fullName evidence="6">Holliday junction branch migration complex subunit RuvA</fullName>
    </recommendedName>
</protein>
<accession>A0A0A2WTL2</accession>
<comment type="function">
    <text evidence="6">The RuvA-RuvB-RuvC complex processes Holliday junction (HJ) DNA during genetic recombination and DNA repair, while the RuvA-RuvB complex plays an important role in the rescue of blocked DNA replication forks via replication fork reversal (RFR). RuvA specifically binds to HJ cruciform DNA, conferring on it an open structure. The RuvB hexamer acts as an ATP-dependent pump, pulling dsDNA into and through the RuvAB complex. HJ branch migration allows RuvC to scan DNA until it finds its consensus sequence, where it cleaves and resolves the cruciform DNA.</text>
</comment>
<dbReference type="NCBIfam" id="TIGR00084">
    <property type="entry name" value="ruvA"/>
    <property type="match status" value="1"/>
</dbReference>
<comment type="caution">
    <text evidence="6">Lacks conserved residue(s) required for the propagation of feature annotation.</text>
</comment>
<comment type="domain">
    <text evidence="6">Has three domains with a flexible linker between the domains II and III and assumes an 'L' shape. Domain III is highly mobile and contacts RuvB.</text>
</comment>
<dbReference type="GO" id="GO:0006281">
    <property type="term" value="P:DNA repair"/>
    <property type="evidence" value="ECO:0007669"/>
    <property type="project" value="UniProtKB-UniRule"/>
</dbReference>
<dbReference type="OrthoDB" id="5293449at2"/>
<dbReference type="InterPro" id="IPR010994">
    <property type="entry name" value="RuvA_2-like"/>
</dbReference>
<evidence type="ECO:0000256" key="5">
    <source>
        <dbReference type="ARBA" id="ARBA00023204"/>
    </source>
</evidence>
<keyword evidence="2 6" id="KW-0227">DNA damage</keyword>
<dbReference type="Gene3D" id="1.10.150.20">
    <property type="entry name" value="5' to 3' exonuclease, C-terminal subdomain"/>
    <property type="match status" value="1"/>
</dbReference>
<dbReference type="Gene3D" id="1.10.8.10">
    <property type="entry name" value="DNA helicase RuvA subunit, C-terminal domain"/>
    <property type="match status" value="1"/>
</dbReference>
<sequence length="188" mass="20288">MLRLVRGTVLRKTPQALWLQVGPLALEVQVPTPLLALEEGQEVALFTRLEVREEGLFLYGFQEEEALRLFELLLSVNGVGPRLALALLGHLSPSLLAQALKEGDTRLLASVPGVGKKLAERMVLELRSKVPGAPSGRALGEAAEEAVLALLALGFKEGPVRALVLELASAHPEAKSQDLIKEALKRLK</sequence>
<dbReference type="GO" id="GO:0009379">
    <property type="term" value="C:Holliday junction helicase complex"/>
    <property type="evidence" value="ECO:0007669"/>
    <property type="project" value="InterPro"/>
</dbReference>
<dbReference type="SUPFAM" id="SSF47781">
    <property type="entry name" value="RuvA domain 2-like"/>
    <property type="match status" value="1"/>
</dbReference>
<dbReference type="GO" id="GO:0005524">
    <property type="term" value="F:ATP binding"/>
    <property type="evidence" value="ECO:0007669"/>
    <property type="project" value="InterPro"/>
</dbReference>
<dbReference type="InterPro" id="IPR013849">
    <property type="entry name" value="DNA_helicase_Holl-junc_RuvA_I"/>
</dbReference>
<dbReference type="InterPro" id="IPR036267">
    <property type="entry name" value="RuvA_C_sf"/>
</dbReference>
<dbReference type="Proteomes" id="UP000030364">
    <property type="component" value="Unassembled WGS sequence"/>
</dbReference>
<dbReference type="SMART" id="SM00278">
    <property type="entry name" value="HhH1"/>
    <property type="match status" value="2"/>
</dbReference>
<keyword evidence="8" id="KW-0378">Hydrolase</keyword>
<evidence type="ECO:0000259" key="7">
    <source>
        <dbReference type="SMART" id="SM00278"/>
    </source>
</evidence>
<dbReference type="Pfam" id="PF01330">
    <property type="entry name" value="RuvA_N"/>
    <property type="match status" value="1"/>
</dbReference>
<dbReference type="AlphaFoldDB" id="A0A0A2WTL2"/>
<dbReference type="PATRIC" id="fig|276.5.peg.1557"/>
<evidence type="ECO:0000256" key="3">
    <source>
        <dbReference type="ARBA" id="ARBA00023125"/>
    </source>
</evidence>
<dbReference type="Pfam" id="PF07499">
    <property type="entry name" value="RuvA_C"/>
    <property type="match status" value="1"/>
</dbReference>
<dbReference type="SUPFAM" id="SSF50249">
    <property type="entry name" value="Nucleic acid-binding proteins"/>
    <property type="match status" value="1"/>
</dbReference>
<feature type="domain" description="Helix-hairpin-helix DNA-binding motif class 1" evidence="7">
    <location>
        <begin position="106"/>
        <end position="125"/>
    </location>
</feature>
<keyword evidence="3 6" id="KW-0238">DNA-binding</keyword>
<dbReference type="Pfam" id="PF14520">
    <property type="entry name" value="HHH_5"/>
    <property type="match status" value="1"/>
</dbReference>
<keyword evidence="8" id="KW-0067">ATP-binding</keyword>
<reference evidence="8 9" key="1">
    <citation type="journal article" date="2015" name="Genome Announc.">
        <title>Draft Genome Sequence of the Thermophile Thermus filiformis ATCC 43280, Producer of Carotenoid-(Di)glucoside-Branched Fatty Acid (Di)esters and Source of Hyperthermostable Enzymes of Biotechnological Interest.</title>
        <authorList>
            <person name="Mandelli F."/>
            <person name="Oliveira Ramires B."/>
            <person name="Couger M.B."/>
            <person name="Paixao D.A."/>
            <person name="Camilo C.M."/>
            <person name="Polikarpov I."/>
            <person name="Prade R."/>
            <person name="Riano-Pachon D.M."/>
            <person name="Squina F.M."/>
        </authorList>
    </citation>
    <scope>NUCLEOTIDE SEQUENCE [LARGE SCALE GENOMIC DNA]</scope>
    <source>
        <strain evidence="8 9">ATCC 43280</strain>
    </source>
</reference>
<dbReference type="InterPro" id="IPR012340">
    <property type="entry name" value="NA-bd_OB-fold"/>
</dbReference>
<dbReference type="SUPFAM" id="SSF46929">
    <property type="entry name" value="DNA helicase RuvA subunit, C-terminal domain"/>
    <property type="match status" value="1"/>
</dbReference>
<dbReference type="InterPro" id="IPR003583">
    <property type="entry name" value="Hlx-hairpin-Hlx_DNA-bd_motif"/>
</dbReference>
<dbReference type="InterPro" id="IPR011114">
    <property type="entry name" value="RuvA_C"/>
</dbReference>
<organism evidence="8 9">
    <name type="scientific">Thermus filiformis</name>
    <dbReference type="NCBI Taxonomy" id="276"/>
    <lineage>
        <taxon>Bacteria</taxon>
        <taxon>Thermotogati</taxon>
        <taxon>Deinococcota</taxon>
        <taxon>Deinococci</taxon>
        <taxon>Thermales</taxon>
        <taxon>Thermaceae</taxon>
        <taxon>Thermus</taxon>
    </lineage>
</organism>
<dbReference type="STRING" id="276.THFILI_09200"/>
<dbReference type="GO" id="GO:0009378">
    <property type="term" value="F:four-way junction helicase activity"/>
    <property type="evidence" value="ECO:0007669"/>
    <property type="project" value="InterPro"/>
</dbReference>
<keyword evidence="1 6" id="KW-0963">Cytoplasm</keyword>
<dbReference type="GO" id="GO:0048476">
    <property type="term" value="C:Holliday junction resolvase complex"/>
    <property type="evidence" value="ECO:0007669"/>
    <property type="project" value="UniProtKB-UniRule"/>
</dbReference>
<dbReference type="GO" id="GO:0005737">
    <property type="term" value="C:cytoplasm"/>
    <property type="evidence" value="ECO:0007669"/>
    <property type="project" value="UniProtKB-SubCell"/>
</dbReference>
<dbReference type="GO" id="GO:0006310">
    <property type="term" value="P:DNA recombination"/>
    <property type="evidence" value="ECO:0007669"/>
    <property type="project" value="UniProtKB-UniRule"/>
</dbReference>
<dbReference type="InterPro" id="IPR000085">
    <property type="entry name" value="RuvA"/>
</dbReference>
<comment type="caution">
    <text evidence="8">The sequence shown here is derived from an EMBL/GenBank/DDBJ whole genome shotgun (WGS) entry which is preliminary data.</text>
</comment>
<dbReference type="CDD" id="cd14332">
    <property type="entry name" value="UBA_RuvA_C"/>
    <property type="match status" value="1"/>
</dbReference>
<keyword evidence="4 6" id="KW-0233">DNA recombination</keyword>
<evidence type="ECO:0000256" key="1">
    <source>
        <dbReference type="ARBA" id="ARBA00022490"/>
    </source>
</evidence>
<evidence type="ECO:0000313" key="8">
    <source>
        <dbReference type="EMBL" id="KGQ21630.1"/>
    </source>
</evidence>
<comment type="subcellular location">
    <subcellularLocation>
        <location evidence="6">Cytoplasm</location>
    </subcellularLocation>
</comment>